<dbReference type="Gene3D" id="1.50.10.10">
    <property type="match status" value="1"/>
</dbReference>
<evidence type="ECO:0000259" key="1">
    <source>
        <dbReference type="Pfam" id="PF22422"/>
    </source>
</evidence>
<name>A0A381SNV0_9ZZZZ</name>
<gene>
    <name evidence="2" type="ORF">METZ01_LOCUS58546</name>
</gene>
<dbReference type="InterPro" id="IPR012341">
    <property type="entry name" value="6hp_glycosidase-like_sf"/>
</dbReference>
<dbReference type="InterPro" id="IPR008928">
    <property type="entry name" value="6-hairpin_glycosidase_sf"/>
</dbReference>
<protein>
    <recommendedName>
        <fullName evidence="1">Mannosylglycerate hydrolase MGH1-like glycoside hydrolase domain-containing protein</fullName>
    </recommendedName>
</protein>
<proteinExistence type="predicted"/>
<organism evidence="2">
    <name type="scientific">marine metagenome</name>
    <dbReference type="NCBI Taxonomy" id="408172"/>
    <lineage>
        <taxon>unclassified sequences</taxon>
        <taxon>metagenomes</taxon>
        <taxon>ecological metagenomes</taxon>
    </lineage>
</organism>
<dbReference type="GO" id="GO:0005993">
    <property type="term" value="P:trehalose catabolic process"/>
    <property type="evidence" value="ECO:0007669"/>
    <property type="project" value="TreeGrafter"/>
</dbReference>
<dbReference type="InterPro" id="IPR001661">
    <property type="entry name" value="Glyco_hydro_37"/>
</dbReference>
<dbReference type="PANTHER" id="PTHR23403">
    <property type="entry name" value="TREHALASE"/>
    <property type="match status" value="1"/>
</dbReference>
<dbReference type="AlphaFoldDB" id="A0A381SNV0"/>
<dbReference type="SUPFAM" id="SSF48208">
    <property type="entry name" value="Six-hairpin glycosidases"/>
    <property type="match status" value="1"/>
</dbReference>
<evidence type="ECO:0000313" key="2">
    <source>
        <dbReference type="EMBL" id="SVA05692.1"/>
    </source>
</evidence>
<dbReference type="InterPro" id="IPR054491">
    <property type="entry name" value="MGH1-like_GH"/>
</dbReference>
<dbReference type="GO" id="GO:0004555">
    <property type="term" value="F:alpha,alpha-trehalase activity"/>
    <property type="evidence" value="ECO:0007669"/>
    <property type="project" value="InterPro"/>
</dbReference>
<feature type="domain" description="Mannosylglycerate hydrolase MGH1-like glycoside hydrolase" evidence="1">
    <location>
        <begin position="126"/>
        <end position="461"/>
    </location>
</feature>
<sequence>MEIISYPNPLLVTGHNSYDDLIEELKEKGYFYLNSRSNQGKILALRYNLEEMSQGKVCLYQKAKNPILDDDEVNNTENSDLGDEQKSLKAIYSVVSWNHVFDSKNARPYTCLSRNWNTKKFGGFGIWLNDILFNALLWGLFDKQKAIENIQAVMVWQTDTGNFPCLVTGNDQWLDRSQPPIGTWVVWNLWKRWKDDSFIHNYFYALLKNHEWWWNERSLAKTGLVAYGTSKNQGSGLYKGTKLGAKNESSMDNSPVHDPAPFDSESGLLLSADVGLNSLLCLDGELLHGMAVYLGDSEKADLLQKKVANLRLKISEWLWDENRSVFSNRLLDGKFVNDLAPTSFYPLIAGACNSFQQKSLIENYILNDKKFGGEYVLPSVSRDNPAFSDNVYWRGRIWGPLNYWTYHGLRRYGHNETAQWLAERSNRLFMNGWDNGMCGENYNASTGDILDQSDTDPFYSWGALLPSLIISEVADLNPWDNLSFKPPVKPGIFGPIFTPFGKTYIINTKEGWSLQDENSKTFMETKFNSRIYNFEMNAHTISFDIEKLIEKTEIVFPNNIVISASVDGEEIKHGAETIYLPKINTRSKFKVDFQQ</sequence>
<accession>A0A381SNV0</accession>
<dbReference type="EMBL" id="UINC01003367">
    <property type="protein sequence ID" value="SVA05692.1"/>
    <property type="molecule type" value="Genomic_DNA"/>
</dbReference>
<dbReference type="Pfam" id="PF22422">
    <property type="entry name" value="MGH1-like_GH"/>
    <property type="match status" value="1"/>
</dbReference>
<dbReference type="PANTHER" id="PTHR23403:SF1">
    <property type="entry name" value="TREHALASE"/>
    <property type="match status" value="1"/>
</dbReference>
<reference evidence="2" key="1">
    <citation type="submission" date="2018-05" db="EMBL/GenBank/DDBJ databases">
        <authorList>
            <person name="Lanie J.A."/>
            <person name="Ng W.-L."/>
            <person name="Kazmierczak K.M."/>
            <person name="Andrzejewski T.M."/>
            <person name="Davidsen T.M."/>
            <person name="Wayne K.J."/>
            <person name="Tettelin H."/>
            <person name="Glass J.I."/>
            <person name="Rusch D."/>
            <person name="Podicherti R."/>
            <person name="Tsui H.-C.T."/>
            <person name="Winkler M.E."/>
        </authorList>
    </citation>
    <scope>NUCLEOTIDE SEQUENCE</scope>
</reference>